<feature type="binding site" evidence="8">
    <location>
        <position position="78"/>
    </location>
    <ligand>
        <name>(6S)-5-formyl-5,6,7,8-tetrahydrofolate</name>
        <dbReference type="ChEBI" id="CHEBI:57457"/>
    </ligand>
</feature>
<dbReference type="SMART" id="SM00382">
    <property type="entry name" value="AAA"/>
    <property type="match status" value="1"/>
</dbReference>
<dbReference type="GO" id="GO:0003924">
    <property type="term" value="F:GTPase activity"/>
    <property type="evidence" value="ECO:0007669"/>
    <property type="project" value="UniProtKB-UniRule"/>
</dbReference>
<reference evidence="10 11" key="1">
    <citation type="submission" date="2020-12" db="EMBL/GenBank/DDBJ databases">
        <title>Revised draft genomes of Rhodomicrobium vannielii ATCC 17100 and Rhodomicrobium udaipurense JA643.</title>
        <authorList>
            <person name="Conners E.M."/>
            <person name="Davenport E.J."/>
            <person name="Bose A."/>
        </authorList>
    </citation>
    <scope>NUCLEOTIDE SEQUENCE [LARGE SCALE GENOMIC DNA]</scope>
    <source>
        <strain evidence="10 11">JA643</strain>
    </source>
</reference>
<dbReference type="Gene3D" id="3.30.1360.120">
    <property type="entry name" value="Probable tRNA modification gtpase trme, domain 1"/>
    <property type="match status" value="1"/>
</dbReference>
<feature type="binding site" evidence="8">
    <location>
        <begin position="224"/>
        <end position="229"/>
    </location>
    <ligand>
        <name>GTP</name>
        <dbReference type="ChEBI" id="CHEBI:37565"/>
    </ligand>
</feature>
<dbReference type="SUPFAM" id="SSF52540">
    <property type="entry name" value="P-loop containing nucleoside triphosphate hydrolases"/>
    <property type="match status" value="1"/>
</dbReference>
<dbReference type="Pfam" id="PF01926">
    <property type="entry name" value="MMR_HSR1"/>
    <property type="match status" value="1"/>
</dbReference>
<dbReference type="Gene3D" id="3.40.50.300">
    <property type="entry name" value="P-loop containing nucleotide triphosphate hydrolases"/>
    <property type="match status" value="1"/>
</dbReference>
<comment type="subcellular location">
    <subcellularLocation>
        <location evidence="8">Cytoplasm</location>
    </subcellularLocation>
</comment>
<evidence type="ECO:0000256" key="8">
    <source>
        <dbReference type="HAMAP-Rule" id="MF_00379"/>
    </source>
</evidence>
<evidence type="ECO:0000256" key="7">
    <source>
        <dbReference type="ARBA" id="ARBA00023134"/>
    </source>
</evidence>
<accession>A0A8I1GE31</accession>
<evidence type="ECO:0000313" key="11">
    <source>
        <dbReference type="Proteomes" id="UP000623250"/>
    </source>
</evidence>
<dbReference type="CDD" id="cd04164">
    <property type="entry name" value="trmE"/>
    <property type="match status" value="1"/>
</dbReference>
<comment type="cofactor">
    <cofactor evidence="8">
        <name>K(+)</name>
        <dbReference type="ChEBI" id="CHEBI:29103"/>
    </cofactor>
    <text evidence="8">Binds 1 potassium ion per subunit.</text>
</comment>
<dbReference type="NCBIfam" id="TIGR00231">
    <property type="entry name" value="small_GTP"/>
    <property type="match status" value="1"/>
</dbReference>
<dbReference type="PANTHER" id="PTHR42714">
    <property type="entry name" value="TRNA MODIFICATION GTPASE GTPBP3"/>
    <property type="match status" value="1"/>
</dbReference>
<dbReference type="InterPro" id="IPR006073">
    <property type="entry name" value="GTP-bd"/>
</dbReference>
<dbReference type="AlphaFoldDB" id="A0A8I1GE31"/>
<dbReference type="EMBL" id="JAEMUK010000002">
    <property type="protein sequence ID" value="MBJ7542041.1"/>
    <property type="molecule type" value="Genomic_DNA"/>
</dbReference>
<dbReference type="InterPro" id="IPR018948">
    <property type="entry name" value="GTP-bd_TrmE_N"/>
</dbReference>
<comment type="subunit">
    <text evidence="8">Homodimer. Heterotetramer of two MnmE and two MnmG subunits.</text>
</comment>
<dbReference type="GO" id="GO:0005525">
    <property type="term" value="F:GTP binding"/>
    <property type="evidence" value="ECO:0007669"/>
    <property type="project" value="UniProtKB-UniRule"/>
</dbReference>
<evidence type="ECO:0000256" key="2">
    <source>
        <dbReference type="ARBA" id="ARBA00022694"/>
    </source>
</evidence>
<organism evidence="10 11">
    <name type="scientific">Rhodomicrobium udaipurense</name>
    <dbReference type="NCBI Taxonomy" id="1202716"/>
    <lineage>
        <taxon>Bacteria</taxon>
        <taxon>Pseudomonadati</taxon>
        <taxon>Pseudomonadota</taxon>
        <taxon>Alphaproteobacteria</taxon>
        <taxon>Hyphomicrobiales</taxon>
        <taxon>Hyphomicrobiaceae</taxon>
        <taxon>Rhodomicrobium</taxon>
    </lineage>
</organism>
<dbReference type="Pfam" id="PF12631">
    <property type="entry name" value="MnmE_helical"/>
    <property type="match status" value="1"/>
</dbReference>
<dbReference type="InterPro" id="IPR003593">
    <property type="entry name" value="AAA+_ATPase"/>
</dbReference>
<proteinExistence type="inferred from homology"/>
<dbReference type="CDD" id="cd14858">
    <property type="entry name" value="TrmE_N"/>
    <property type="match status" value="1"/>
</dbReference>
<evidence type="ECO:0000256" key="5">
    <source>
        <dbReference type="ARBA" id="ARBA00022842"/>
    </source>
</evidence>
<evidence type="ECO:0000256" key="1">
    <source>
        <dbReference type="ARBA" id="ARBA00011043"/>
    </source>
</evidence>
<dbReference type="GO" id="GO:0002098">
    <property type="term" value="P:tRNA wobble uridine modification"/>
    <property type="evidence" value="ECO:0007669"/>
    <property type="project" value="TreeGrafter"/>
</dbReference>
<feature type="domain" description="TrmE-type G" evidence="9">
    <location>
        <begin position="214"/>
        <end position="383"/>
    </location>
</feature>
<gene>
    <name evidence="8 10" type="primary">mnmE</name>
    <name evidence="8" type="synonym">trmE</name>
    <name evidence="10" type="ORF">JDN41_00535</name>
</gene>
<keyword evidence="3 8" id="KW-0547">Nucleotide-binding</keyword>
<feature type="binding site" evidence="8">
    <location>
        <position position="228"/>
    </location>
    <ligand>
        <name>Mg(2+)</name>
        <dbReference type="ChEBI" id="CHEBI:18420"/>
    </ligand>
</feature>
<dbReference type="InterPro" id="IPR027368">
    <property type="entry name" value="MnmE_dom2"/>
</dbReference>
<dbReference type="NCBIfam" id="NF003661">
    <property type="entry name" value="PRK05291.1-3"/>
    <property type="match status" value="1"/>
</dbReference>
<dbReference type="PROSITE" id="PS51709">
    <property type="entry name" value="G_TRME"/>
    <property type="match status" value="1"/>
</dbReference>
<comment type="caution">
    <text evidence="10">The sequence shown here is derived from an EMBL/GenBank/DDBJ whole genome shotgun (WGS) entry which is preliminary data.</text>
</comment>
<dbReference type="InterPro" id="IPR031168">
    <property type="entry name" value="G_TrmE"/>
</dbReference>
<evidence type="ECO:0000256" key="4">
    <source>
        <dbReference type="ARBA" id="ARBA00022801"/>
    </source>
</evidence>
<dbReference type="SUPFAM" id="SSF116878">
    <property type="entry name" value="TrmE connector domain"/>
    <property type="match status" value="1"/>
</dbReference>
<feature type="binding site" evidence="8">
    <location>
        <position position="249"/>
    </location>
    <ligand>
        <name>Mg(2+)</name>
        <dbReference type="ChEBI" id="CHEBI:18420"/>
    </ligand>
</feature>
<feature type="binding site" evidence="8">
    <location>
        <position position="19"/>
    </location>
    <ligand>
        <name>(6S)-5-formyl-5,6,7,8-tetrahydrofolate</name>
        <dbReference type="ChEBI" id="CHEBI:57457"/>
    </ligand>
</feature>
<keyword evidence="6 8" id="KW-0630">Potassium</keyword>
<dbReference type="GO" id="GO:0046872">
    <property type="term" value="F:metal ion binding"/>
    <property type="evidence" value="ECO:0007669"/>
    <property type="project" value="UniProtKB-KW"/>
</dbReference>
<dbReference type="Gene3D" id="1.20.120.430">
    <property type="entry name" value="tRNA modification GTPase MnmE domain 2"/>
    <property type="match status" value="1"/>
</dbReference>
<feature type="binding site" evidence="8">
    <location>
        <begin position="268"/>
        <end position="271"/>
    </location>
    <ligand>
        <name>GTP</name>
        <dbReference type="ChEBI" id="CHEBI:37565"/>
    </ligand>
</feature>
<comment type="similarity">
    <text evidence="1 8">Belongs to the TRAFAC class TrmE-Era-EngA-EngB-Septin-like GTPase superfamily. TrmE GTPase family.</text>
</comment>
<dbReference type="GO" id="GO:0030488">
    <property type="term" value="P:tRNA methylation"/>
    <property type="evidence" value="ECO:0007669"/>
    <property type="project" value="TreeGrafter"/>
</dbReference>
<evidence type="ECO:0000256" key="6">
    <source>
        <dbReference type="ARBA" id="ARBA00022958"/>
    </source>
</evidence>
<dbReference type="FunFam" id="3.30.1360.120:FF:000007">
    <property type="entry name" value="tRNA modification GTPase GTPBP3, mitochondrial"/>
    <property type="match status" value="1"/>
</dbReference>
<name>A0A8I1GE31_9HYPH</name>
<dbReference type="EC" id="3.6.-.-" evidence="8"/>
<keyword evidence="4 8" id="KW-0378">Hydrolase</keyword>
<evidence type="ECO:0000259" key="9">
    <source>
        <dbReference type="PROSITE" id="PS51709"/>
    </source>
</evidence>
<comment type="function">
    <text evidence="8">Exhibits a very high intrinsic GTPase hydrolysis rate. Involved in the addition of a carboxymethylaminomethyl (cmnm) group at the wobble position (U34) of certain tRNAs, forming tRNA-cmnm(5)s(2)U34.</text>
</comment>
<sequence>MTIYALSSGPGRAGIAVIRISGRASRKTLYALCNGRLPAPRVSSFRRLRHPTSREMLDEAMVLWLPGPANFTGEDMAELYVHGGRAVVTAVMNALADVGLRLAEPGEFTRRAFGNGKLDLTEAEGLADLINADTEIQRRQALAQHSGAMRARYEKWWRTLLKAMAYVEASLDFSDEADIADGAFKEAVPEARSLAAELERALADGRRGEILREGISVAIVGEPNVGKSSLLNALAGREAAIVYDEPGTTRDVIEVSLDLDGYPFVLRDTAGIREAASPVEQEGVRRALAAAEAADVVLAMVDGSCGDVGAVPAEGEAGGAPLRGSIAGAAITPSSGVKLLVVNKVDLAPPPAPGSFGPEAIYISAKTCLGLDALKAALVRFASESYGSGEAPTITRVRHRQEIGRARAALVAFLDGAEAGEAPELAAEHLREAADALGRLTGRLDVEDVLGQIFGEFCVGK</sequence>
<dbReference type="GO" id="GO:0005737">
    <property type="term" value="C:cytoplasm"/>
    <property type="evidence" value="ECO:0007669"/>
    <property type="project" value="UniProtKB-SubCell"/>
</dbReference>
<feature type="binding site" evidence="8">
    <location>
        <position position="117"/>
    </location>
    <ligand>
        <name>(6S)-5-formyl-5,6,7,8-tetrahydrofolate</name>
        <dbReference type="ChEBI" id="CHEBI:57457"/>
    </ligand>
</feature>
<evidence type="ECO:0000256" key="3">
    <source>
        <dbReference type="ARBA" id="ARBA00022741"/>
    </source>
</evidence>
<dbReference type="InterPro" id="IPR027266">
    <property type="entry name" value="TrmE/GcvT-like"/>
</dbReference>
<dbReference type="InterPro" id="IPR004520">
    <property type="entry name" value="GTPase_MnmE"/>
</dbReference>
<dbReference type="InterPro" id="IPR005225">
    <property type="entry name" value="Small_GTP-bd"/>
</dbReference>
<dbReference type="RefSeq" id="WP_037238197.1">
    <property type="nucleotide sequence ID" value="NZ_JAEMUK010000002.1"/>
</dbReference>
<dbReference type="PRINTS" id="PR00326">
    <property type="entry name" value="GTP1OBG"/>
</dbReference>
<dbReference type="InterPro" id="IPR025867">
    <property type="entry name" value="MnmE_helical"/>
</dbReference>
<comment type="caution">
    <text evidence="8">Lacks conserved residue(s) required for the propagation of feature annotation.</text>
</comment>
<dbReference type="Proteomes" id="UP000623250">
    <property type="component" value="Unassembled WGS sequence"/>
</dbReference>
<keyword evidence="2 8" id="KW-0819">tRNA processing</keyword>
<protein>
    <recommendedName>
        <fullName evidence="8">tRNA modification GTPase MnmE</fullName>
        <ecNumber evidence="8">3.6.-.-</ecNumber>
    </recommendedName>
</protein>
<evidence type="ECO:0000313" key="10">
    <source>
        <dbReference type="EMBL" id="MBJ7542041.1"/>
    </source>
</evidence>
<keyword evidence="11" id="KW-1185">Reference proteome</keyword>
<keyword evidence="5 8" id="KW-0460">Magnesium</keyword>
<feature type="binding site" evidence="8">
    <location>
        <position position="461"/>
    </location>
    <ligand>
        <name>(6S)-5-formyl-5,6,7,8-tetrahydrofolate</name>
        <dbReference type="ChEBI" id="CHEBI:57457"/>
    </ligand>
</feature>
<dbReference type="InterPro" id="IPR027417">
    <property type="entry name" value="P-loop_NTPase"/>
</dbReference>
<keyword evidence="8" id="KW-0479">Metal-binding</keyword>
<dbReference type="HAMAP" id="MF_00379">
    <property type="entry name" value="GTPase_MnmE"/>
    <property type="match status" value="1"/>
</dbReference>
<keyword evidence="8" id="KW-0963">Cytoplasm</keyword>
<dbReference type="Pfam" id="PF10396">
    <property type="entry name" value="TrmE_N"/>
    <property type="match status" value="1"/>
</dbReference>
<keyword evidence="7 8" id="KW-0342">GTP-binding</keyword>
<dbReference type="PANTHER" id="PTHR42714:SF2">
    <property type="entry name" value="TRNA MODIFICATION GTPASE GTPBP3, MITOCHONDRIAL"/>
    <property type="match status" value="1"/>
</dbReference>